<keyword evidence="9" id="KW-1185">Reference proteome</keyword>
<dbReference type="SMART" id="SM00380">
    <property type="entry name" value="AP2"/>
    <property type="match status" value="1"/>
</dbReference>
<dbReference type="GeneID" id="115734350"/>
<dbReference type="PRINTS" id="PR00367">
    <property type="entry name" value="ETHRSPELEMNT"/>
</dbReference>
<dbReference type="InterPro" id="IPR016177">
    <property type="entry name" value="DNA-bd_dom_sf"/>
</dbReference>
<sequence>MDELDQPQVFAEKKKETVKTKRPSMGRSRKGCMRGKGGPENALCTYWGVRQRTWGKWVAEIREPNRGARLWLGTFNTSLDAALAYDEAARKLYGPPARLNLGPAATAVAAPIDSDDSSGNFLAAGSGSSSICEQAVKSEAVDARNHYPFVLRDETPRLLRGDANNNYVGEPWEGLVVTDTANEERGDYERWREFSLGSDYLEMSDLGLGGREELWLLEGGQENTDWEGLQVPWNLYA</sequence>
<keyword evidence="3" id="KW-0238">DNA-binding</keyword>
<evidence type="ECO:0000313" key="10">
    <source>
        <dbReference type="RefSeq" id="XP_048136512.1"/>
    </source>
</evidence>
<accession>A0ABM3HIV6</accession>
<dbReference type="InterPro" id="IPR001471">
    <property type="entry name" value="AP2/ERF_dom"/>
</dbReference>
<organism evidence="9 10">
    <name type="scientific">Rhodamnia argentea</name>
    <dbReference type="NCBI Taxonomy" id="178133"/>
    <lineage>
        <taxon>Eukaryota</taxon>
        <taxon>Viridiplantae</taxon>
        <taxon>Streptophyta</taxon>
        <taxon>Embryophyta</taxon>
        <taxon>Tracheophyta</taxon>
        <taxon>Spermatophyta</taxon>
        <taxon>Magnoliopsida</taxon>
        <taxon>eudicotyledons</taxon>
        <taxon>Gunneridae</taxon>
        <taxon>Pentapetalae</taxon>
        <taxon>rosids</taxon>
        <taxon>malvids</taxon>
        <taxon>Myrtales</taxon>
        <taxon>Myrtaceae</taxon>
        <taxon>Myrtoideae</taxon>
        <taxon>Myrteae</taxon>
        <taxon>Australasian group</taxon>
        <taxon>Rhodamnia</taxon>
    </lineage>
</organism>
<dbReference type="Proteomes" id="UP000827889">
    <property type="component" value="Chromosome 6"/>
</dbReference>
<comment type="subcellular location">
    <subcellularLocation>
        <location evidence="1">Nucleus</location>
    </subcellularLocation>
</comment>
<evidence type="ECO:0000259" key="8">
    <source>
        <dbReference type="PROSITE" id="PS51032"/>
    </source>
</evidence>
<dbReference type="Pfam" id="PF00847">
    <property type="entry name" value="AP2"/>
    <property type="match status" value="1"/>
</dbReference>
<protein>
    <submittedName>
        <fullName evidence="10">Dehydration-responsive element-binding protein 2D-like</fullName>
    </submittedName>
</protein>
<reference evidence="10" key="1">
    <citation type="submission" date="2025-08" db="UniProtKB">
        <authorList>
            <consortium name="RefSeq"/>
        </authorList>
    </citation>
    <scope>IDENTIFICATION</scope>
    <source>
        <tissue evidence="10">Leaf</tissue>
    </source>
</reference>
<dbReference type="SUPFAM" id="SSF54171">
    <property type="entry name" value="DNA-binding domain"/>
    <property type="match status" value="1"/>
</dbReference>
<evidence type="ECO:0000256" key="2">
    <source>
        <dbReference type="ARBA" id="ARBA00023015"/>
    </source>
</evidence>
<feature type="region of interest" description="Disordered" evidence="7">
    <location>
        <begin position="1"/>
        <end position="36"/>
    </location>
</feature>
<evidence type="ECO:0000256" key="6">
    <source>
        <dbReference type="ARBA" id="ARBA00024343"/>
    </source>
</evidence>
<evidence type="ECO:0000256" key="3">
    <source>
        <dbReference type="ARBA" id="ARBA00023125"/>
    </source>
</evidence>
<keyword evidence="4" id="KW-0804">Transcription</keyword>
<feature type="compositionally biased region" description="Basic residues" evidence="7">
    <location>
        <begin position="20"/>
        <end position="33"/>
    </location>
</feature>
<gene>
    <name evidence="10" type="primary">LOC115734350</name>
</gene>
<dbReference type="PANTHER" id="PTHR31241:SF41">
    <property type="entry name" value="DEHYDRATION-RESPONSIVE ELEMENT-BINDING PROTEIN 2G-LIKE"/>
    <property type="match status" value="1"/>
</dbReference>
<evidence type="ECO:0000256" key="1">
    <source>
        <dbReference type="ARBA" id="ARBA00004123"/>
    </source>
</evidence>
<feature type="domain" description="AP2/ERF" evidence="8">
    <location>
        <begin position="45"/>
        <end position="102"/>
    </location>
</feature>
<name>A0ABM3HIV6_9MYRT</name>
<dbReference type="InterPro" id="IPR036955">
    <property type="entry name" value="AP2/ERF_dom_sf"/>
</dbReference>
<evidence type="ECO:0000256" key="5">
    <source>
        <dbReference type="ARBA" id="ARBA00023242"/>
    </source>
</evidence>
<dbReference type="RefSeq" id="XP_048136512.1">
    <property type="nucleotide sequence ID" value="XM_048280555.1"/>
</dbReference>
<evidence type="ECO:0000313" key="9">
    <source>
        <dbReference type="Proteomes" id="UP000827889"/>
    </source>
</evidence>
<proteinExistence type="inferred from homology"/>
<dbReference type="PROSITE" id="PS51032">
    <property type="entry name" value="AP2_ERF"/>
    <property type="match status" value="1"/>
</dbReference>
<dbReference type="CDD" id="cd00018">
    <property type="entry name" value="AP2"/>
    <property type="match status" value="1"/>
</dbReference>
<evidence type="ECO:0000256" key="7">
    <source>
        <dbReference type="SAM" id="MobiDB-lite"/>
    </source>
</evidence>
<dbReference type="Gene3D" id="3.30.730.10">
    <property type="entry name" value="AP2/ERF domain"/>
    <property type="match status" value="1"/>
</dbReference>
<keyword evidence="5" id="KW-0539">Nucleus</keyword>
<comment type="similarity">
    <text evidence="6">Belongs to the AP2/ERF transcription factor family. ERF subfamily.</text>
</comment>
<evidence type="ECO:0000256" key="4">
    <source>
        <dbReference type="ARBA" id="ARBA00023163"/>
    </source>
</evidence>
<keyword evidence="2" id="KW-0805">Transcription regulation</keyword>
<dbReference type="PANTHER" id="PTHR31241">
    <property type="entry name" value="DEHYDRATION-RESPONSIVE ELEMENT-BINDING PROTEIN 2C"/>
    <property type="match status" value="1"/>
</dbReference>